<evidence type="ECO:0000313" key="2">
    <source>
        <dbReference type="EnsemblMetazoa" id="BGLB018103-PA"/>
    </source>
</evidence>
<evidence type="ECO:0000256" key="1">
    <source>
        <dbReference type="ARBA" id="ARBA00022729"/>
    </source>
</evidence>
<dbReference type="AlphaFoldDB" id="A0A2C9KE38"/>
<keyword evidence="1" id="KW-0732">Signal</keyword>
<dbReference type="VEuPathDB" id="VectorBase:BGLB018103"/>
<dbReference type="PANTHER" id="PTHR46769">
    <property type="entry name" value="POLYCYSTIC KIDNEY AND HEPATIC DISEASE 1 (AUTOSOMAL RECESSIVE)-LIKE 1"/>
    <property type="match status" value="1"/>
</dbReference>
<dbReference type="InterPro" id="IPR052387">
    <property type="entry name" value="Fibrocystin"/>
</dbReference>
<accession>A0A2C9KE38</accession>
<dbReference type="EnsemblMetazoa" id="BGLB018103-RA">
    <property type="protein sequence ID" value="BGLB018103-PA"/>
    <property type="gene ID" value="BGLB018103"/>
</dbReference>
<evidence type="ECO:0000313" key="3">
    <source>
        <dbReference type="Proteomes" id="UP000076420"/>
    </source>
</evidence>
<gene>
    <name evidence="2" type="primary">106067824</name>
</gene>
<organism evidence="2 3">
    <name type="scientific">Biomphalaria glabrata</name>
    <name type="common">Bloodfluke planorb</name>
    <name type="synonym">Freshwater snail</name>
    <dbReference type="NCBI Taxonomy" id="6526"/>
    <lineage>
        <taxon>Eukaryota</taxon>
        <taxon>Metazoa</taxon>
        <taxon>Spiralia</taxon>
        <taxon>Lophotrochozoa</taxon>
        <taxon>Mollusca</taxon>
        <taxon>Gastropoda</taxon>
        <taxon>Heterobranchia</taxon>
        <taxon>Euthyneura</taxon>
        <taxon>Panpulmonata</taxon>
        <taxon>Hygrophila</taxon>
        <taxon>Lymnaeoidea</taxon>
        <taxon>Planorbidae</taxon>
        <taxon>Biomphalaria</taxon>
    </lineage>
</organism>
<sequence>MGVTTTGPIAIDSSVRPDNLYSALSSMSIGVSKVEALGICSYRKFVVTMISLLGNQPVMEIDSSHLTGLNVLCNVKTIKDGGLRFEPITGDFLRSYHTTPQVFALINNVPTKCAANSSCTFEWEPASTPSITEIQPTSG</sequence>
<dbReference type="STRING" id="6526.A0A2C9KE38"/>
<dbReference type="Proteomes" id="UP000076420">
    <property type="component" value="Unassembled WGS sequence"/>
</dbReference>
<reference evidence="2" key="1">
    <citation type="submission" date="2020-05" db="UniProtKB">
        <authorList>
            <consortium name="EnsemblMetazoa"/>
        </authorList>
    </citation>
    <scope>IDENTIFICATION</scope>
    <source>
        <strain evidence="2">BB02</strain>
    </source>
</reference>
<dbReference type="PANTHER" id="PTHR46769:SF2">
    <property type="entry name" value="FIBROCYSTIN-L ISOFORM 2 PRECURSOR-RELATED"/>
    <property type="match status" value="1"/>
</dbReference>
<name>A0A2C9KE38_BIOGL</name>
<dbReference type="VEuPathDB" id="VectorBase:BGLAX_051828"/>
<dbReference type="KEGG" id="bgt:106067824"/>
<proteinExistence type="predicted"/>
<protein>
    <submittedName>
        <fullName evidence="2">Uncharacterized protein</fullName>
    </submittedName>
</protein>